<dbReference type="EMBL" id="JAVAJI010000027">
    <property type="protein sequence ID" value="MDP4545878.1"/>
    <property type="molecule type" value="Genomic_DNA"/>
</dbReference>
<name>A0ABT9HJH3_9GAMM</name>
<organism evidence="1 2">
    <name type="scientific">Psychrobacter faecalis</name>
    <dbReference type="NCBI Taxonomy" id="180588"/>
    <lineage>
        <taxon>Bacteria</taxon>
        <taxon>Pseudomonadati</taxon>
        <taxon>Pseudomonadota</taxon>
        <taxon>Gammaproteobacteria</taxon>
        <taxon>Moraxellales</taxon>
        <taxon>Moraxellaceae</taxon>
        <taxon>Psychrobacter</taxon>
    </lineage>
</organism>
<reference evidence="1 2" key="1">
    <citation type="submission" date="2023-08" db="EMBL/GenBank/DDBJ databases">
        <authorList>
            <person name="Kumar R."/>
        </authorList>
    </citation>
    <scope>NUCLEOTIDE SEQUENCE [LARGE SCALE GENOMIC DNA]</scope>
    <source>
        <strain evidence="1 2">LUR13</strain>
    </source>
</reference>
<comment type="caution">
    <text evidence="1">The sequence shown here is derived from an EMBL/GenBank/DDBJ whole genome shotgun (WGS) entry which is preliminary data.</text>
</comment>
<dbReference type="Pfam" id="PF03837">
    <property type="entry name" value="RecT"/>
    <property type="match status" value="1"/>
</dbReference>
<keyword evidence="2" id="KW-1185">Reference proteome</keyword>
<evidence type="ECO:0000313" key="1">
    <source>
        <dbReference type="EMBL" id="MDP4545878.1"/>
    </source>
</evidence>
<gene>
    <name evidence="1" type="primary">bet</name>
    <name evidence="1" type="ORF">Q8P09_12410</name>
</gene>
<evidence type="ECO:0000313" key="2">
    <source>
        <dbReference type="Proteomes" id="UP001228171"/>
    </source>
</evidence>
<proteinExistence type="predicted"/>
<accession>A0ABT9HJH3</accession>
<dbReference type="InterPro" id="IPR010183">
    <property type="entry name" value="Phage_lambda_Bet"/>
</dbReference>
<protein>
    <submittedName>
        <fullName evidence="1">Phage recombination protein Bet</fullName>
    </submittedName>
</protein>
<dbReference type="Proteomes" id="UP001228171">
    <property type="component" value="Unassembled WGS sequence"/>
</dbReference>
<dbReference type="InterPro" id="IPR018330">
    <property type="entry name" value="RecT_fam"/>
</dbReference>
<dbReference type="NCBIfam" id="TIGR01913">
    <property type="entry name" value="bet_lambda"/>
    <property type="match status" value="1"/>
</dbReference>
<sequence length="253" mass="28464">MAENLSMKNVSNDSLQATLLNTVFKGANYDQLVSLVVVANQYGLNPFTKEIYAFPSRGGITPIVSVDGWARIINDNPNCDGIQFEQDEESATCKIYRKDRNHPTIVTEYLSECKMNTDPWKKYPKRMLRHKALIQCARVAFGFSGIYDEDEAHRINGGQANAMTDVEPVDDGYSEFYNEQHPKLVEAANKGVSALMEAHKLLTTLDDKEHIKRLWAENSPYLKELAQNADMKASNEPIIEEAEVVTDEPTTEA</sequence>